<protein>
    <submittedName>
        <fullName evidence="8">Multipass membrane protein</fullName>
    </submittedName>
</protein>
<comment type="similarity">
    <text evidence="2">Belongs to the UPF0719 family.</text>
</comment>
<dbReference type="PANTHER" id="PTHR40043">
    <property type="entry name" value="UPF0719 INNER MEMBRANE PROTEIN YJFL"/>
    <property type="match status" value="1"/>
</dbReference>
<evidence type="ECO:0000256" key="6">
    <source>
        <dbReference type="ARBA" id="ARBA00023136"/>
    </source>
</evidence>
<dbReference type="KEGG" id="ome:OLMES_4209"/>
<evidence type="ECO:0000313" key="9">
    <source>
        <dbReference type="Proteomes" id="UP000196027"/>
    </source>
</evidence>
<dbReference type="Pfam" id="PF03994">
    <property type="entry name" value="DUF350"/>
    <property type="match status" value="1"/>
</dbReference>
<proteinExistence type="inferred from homology"/>
<dbReference type="GO" id="GO:0005886">
    <property type="term" value="C:plasma membrane"/>
    <property type="evidence" value="ECO:0007669"/>
    <property type="project" value="UniProtKB-SubCell"/>
</dbReference>
<comment type="subcellular location">
    <subcellularLocation>
        <location evidence="1">Cell membrane</location>
        <topology evidence="1">Multi-pass membrane protein</topology>
    </subcellularLocation>
</comment>
<dbReference type="Proteomes" id="UP000196027">
    <property type="component" value="Chromosome"/>
</dbReference>
<evidence type="ECO:0000313" key="8">
    <source>
        <dbReference type="EMBL" id="ARU58225.1"/>
    </source>
</evidence>
<accession>A0A1Y0IFF1</accession>
<dbReference type="AlphaFoldDB" id="A0A1Y0IFF1"/>
<sequence>MDAVMHSLLGLGNFAIYFVSSLILLMLFKILYTLVTPHDEWKLVKEEKNEAAALGMVGAVLGFSVALGSAAANSASLIDFWIWAAVALIAQLLAFAIIRFVFMPKIVQRITENEKSAGIVLGGFSIAVGILNAACMTY</sequence>
<evidence type="ECO:0000256" key="2">
    <source>
        <dbReference type="ARBA" id="ARBA00005779"/>
    </source>
</evidence>
<keyword evidence="6 7" id="KW-0472">Membrane</keyword>
<name>A0A1Y0IFF1_9GAMM</name>
<dbReference type="InterPro" id="IPR007140">
    <property type="entry name" value="DUF350"/>
</dbReference>
<evidence type="ECO:0000256" key="7">
    <source>
        <dbReference type="SAM" id="Phobius"/>
    </source>
</evidence>
<organism evidence="8 9">
    <name type="scientific">Oleiphilus messinensis</name>
    <dbReference type="NCBI Taxonomy" id="141451"/>
    <lineage>
        <taxon>Bacteria</taxon>
        <taxon>Pseudomonadati</taxon>
        <taxon>Pseudomonadota</taxon>
        <taxon>Gammaproteobacteria</taxon>
        <taxon>Oceanospirillales</taxon>
        <taxon>Oleiphilaceae</taxon>
        <taxon>Oleiphilus</taxon>
    </lineage>
</organism>
<reference evidence="8 9" key="1">
    <citation type="submission" date="2017-05" db="EMBL/GenBank/DDBJ databases">
        <title>Genomic insights into alkan degradation activity of Oleiphilus messinensis.</title>
        <authorList>
            <person name="Kozyavkin S.A."/>
            <person name="Slesarev A.I."/>
            <person name="Golyshin P.N."/>
            <person name="Korzhenkov A."/>
            <person name="Golyshina O.N."/>
            <person name="Toshchakov S.V."/>
        </authorList>
    </citation>
    <scope>NUCLEOTIDE SEQUENCE [LARGE SCALE GENOMIC DNA]</scope>
    <source>
        <strain evidence="8 9">ME102</strain>
    </source>
</reference>
<feature type="transmembrane region" description="Helical" evidence="7">
    <location>
        <begin position="53"/>
        <end position="74"/>
    </location>
</feature>
<feature type="transmembrane region" description="Helical" evidence="7">
    <location>
        <begin position="14"/>
        <end position="32"/>
    </location>
</feature>
<dbReference type="RefSeq" id="WP_087463027.1">
    <property type="nucleotide sequence ID" value="NZ_CP021425.1"/>
</dbReference>
<gene>
    <name evidence="8" type="ORF">OLMES_4209</name>
</gene>
<dbReference type="EMBL" id="CP021425">
    <property type="protein sequence ID" value="ARU58225.1"/>
    <property type="molecule type" value="Genomic_DNA"/>
</dbReference>
<keyword evidence="9" id="KW-1185">Reference proteome</keyword>
<evidence type="ECO:0000256" key="4">
    <source>
        <dbReference type="ARBA" id="ARBA00022692"/>
    </source>
</evidence>
<evidence type="ECO:0000256" key="5">
    <source>
        <dbReference type="ARBA" id="ARBA00022989"/>
    </source>
</evidence>
<dbReference type="OrthoDB" id="5573330at2"/>
<evidence type="ECO:0000256" key="1">
    <source>
        <dbReference type="ARBA" id="ARBA00004651"/>
    </source>
</evidence>
<keyword evidence="3" id="KW-1003">Cell membrane</keyword>
<keyword evidence="5 7" id="KW-1133">Transmembrane helix</keyword>
<evidence type="ECO:0000256" key="3">
    <source>
        <dbReference type="ARBA" id="ARBA00022475"/>
    </source>
</evidence>
<dbReference type="PANTHER" id="PTHR40043:SF1">
    <property type="entry name" value="UPF0719 INNER MEMBRANE PROTEIN YJFL"/>
    <property type="match status" value="1"/>
</dbReference>
<keyword evidence="4 7" id="KW-0812">Transmembrane</keyword>
<feature type="transmembrane region" description="Helical" evidence="7">
    <location>
        <begin position="80"/>
        <end position="102"/>
    </location>
</feature>